<dbReference type="Proteomes" id="UP000248057">
    <property type="component" value="Unassembled WGS sequence"/>
</dbReference>
<organism evidence="2 3">
    <name type="scientific">Hungatella effluvii</name>
    <dbReference type="NCBI Taxonomy" id="1096246"/>
    <lineage>
        <taxon>Bacteria</taxon>
        <taxon>Bacillati</taxon>
        <taxon>Bacillota</taxon>
        <taxon>Clostridia</taxon>
        <taxon>Lachnospirales</taxon>
        <taxon>Lachnospiraceae</taxon>
        <taxon>Hungatella</taxon>
    </lineage>
</organism>
<gene>
    <name evidence="2" type="ORF">DFR60_10643</name>
</gene>
<dbReference type="Pfam" id="PF00753">
    <property type="entry name" value="Lactamase_B"/>
    <property type="match status" value="1"/>
</dbReference>
<evidence type="ECO:0000313" key="3">
    <source>
        <dbReference type="Proteomes" id="UP000248057"/>
    </source>
</evidence>
<dbReference type="RefSeq" id="WP_110323211.1">
    <property type="nucleotide sequence ID" value="NZ_QJKD01000006.1"/>
</dbReference>
<dbReference type="InterPro" id="IPR001279">
    <property type="entry name" value="Metallo-B-lactamas"/>
</dbReference>
<dbReference type="PANTHER" id="PTHR42951:SF4">
    <property type="entry name" value="ACYL-COENZYME A THIOESTERASE MBLAC2"/>
    <property type="match status" value="1"/>
</dbReference>
<protein>
    <submittedName>
        <fullName evidence="2">Glyoxylase-like metal-dependent hydrolase (Beta-lactamase superfamily II)</fullName>
    </submittedName>
</protein>
<keyword evidence="2" id="KW-0378">Hydrolase</keyword>
<accession>A0A2V3Y3J1</accession>
<evidence type="ECO:0000313" key="2">
    <source>
        <dbReference type="EMBL" id="PXX52925.1"/>
    </source>
</evidence>
<dbReference type="EMBL" id="QJKD01000006">
    <property type="protein sequence ID" value="PXX52925.1"/>
    <property type="molecule type" value="Genomic_DNA"/>
</dbReference>
<sequence>MGNWFTIDSIGEDTFMISEYRHWEETHAYLLNGSERSLLIDTGLGIENIYEEVIRLTDKPVTAVATHIHWDHIGGHRYFPDFYVQEEEVSWLSGGFPLPVEQVRKSVAEHCDLPEGFSVDAYEVFQGRPARVLKDDEIIDIGGRSVNVLHTPGHSPGHMCFFEKERGWLFAGDLVYKGTLFAYYPSTDPQAYRTSLERVSALPVTRVFPGHHGPDLRPEFLEEVKNAFLTLHAEGKLHHGGGMHQYDGFAVWI</sequence>
<keyword evidence="3" id="KW-1185">Reference proteome</keyword>
<dbReference type="Gene3D" id="3.60.15.10">
    <property type="entry name" value="Ribonuclease Z/Hydroxyacylglutathione hydrolase-like"/>
    <property type="match status" value="1"/>
</dbReference>
<reference evidence="2 3" key="1">
    <citation type="submission" date="2018-05" db="EMBL/GenBank/DDBJ databases">
        <title>Genomic Encyclopedia of Type Strains, Phase IV (KMG-IV): sequencing the most valuable type-strain genomes for metagenomic binning, comparative biology and taxonomic classification.</title>
        <authorList>
            <person name="Goeker M."/>
        </authorList>
    </citation>
    <scope>NUCLEOTIDE SEQUENCE [LARGE SCALE GENOMIC DNA]</scope>
    <source>
        <strain evidence="2 3">DSM 24995</strain>
    </source>
</reference>
<name>A0A2V3Y3J1_9FIRM</name>
<dbReference type="GeneID" id="86061800"/>
<dbReference type="AlphaFoldDB" id="A0A2V3Y3J1"/>
<dbReference type="GO" id="GO:0016787">
    <property type="term" value="F:hydrolase activity"/>
    <property type="evidence" value="ECO:0007669"/>
    <property type="project" value="UniProtKB-KW"/>
</dbReference>
<dbReference type="PANTHER" id="PTHR42951">
    <property type="entry name" value="METALLO-BETA-LACTAMASE DOMAIN-CONTAINING"/>
    <property type="match status" value="1"/>
</dbReference>
<feature type="domain" description="Metallo-beta-lactamase" evidence="1">
    <location>
        <begin position="25"/>
        <end position="211"/>
    </location>
</feature>
<proteinExistence type="predicted"/>
<dbReference type="SMART" id="SM00849">
    <property type="entry name" value="Lactamase_B"/>
    <property type="match status" value="1"/>
</dbReference>
<dbReference type="SUPFAM" id="SSF56281">
    <property type="entry name" value="Metallo-hydrolase/oxidoreductase"/>
    <property type="match status" value="1"/>
</dbReference>
<comment type="caution">
    <text evidence="2">The sequence shown here is derived from an EMBL/GenBank/DDBJ whole genome shotgun (WGS) entry which is preliminary data.</text>
</comment>
<dbReference type="InterPro" id="IPR036866">
    <property type="entry name" value="RibonucZ/Hydroxyglut_hydro"/>
</dbReference>
<dbReference type="InterPro" id="IPR050855">
    <property type="entry name" value="NDM-1-like"/>
</dbReference>
<evidence type="ECO:0000259" key="1">
    <source>
        <dbReference type="SMART" id="SM00849"/>
    </source>
</evidence>